<comment type="caution">
    <text evidence="1">The sequence shown here is derived from an EMBL/GenBank/DDBJ whole genome shotgun (WGS) entry which is preliminary data.</text>
</comment>
<protein>
    <submittedName>
        <fullName evidence="1">LIS1 homology motif protein</fullName>
    </submittedName>
</protein>
<name>A0A2U1LVD5_ARTAN</name>
<evidence type="ECO:0000313" key="2">
    <source>
        <dbReference type="Proteomes" id="UP000245207"/>
    </source>
</evidence>
<dbReference type="EMBL" id="PKPP01007598">
    <property type="protein sequence ID" value="PWA52962.1"/>
    <property type="molecule type" value="Genomic_DNA"/>
</dbReference>
<dbReference type="STRING" id="35608.A0A2U1LVD5"/>
<proteinExistence type="predicted"/>
<dbReference type="Proteomes" id="UP000245207">
    <property type="component" value="Unassembled WGS sequence"/>
</dbReference>
<organism evidence="1 2">
    <name type="scientific">Artemisia annua</name>
    <name type="common">Sweet wormwood</name>
    <dbReference type="NCBI Taxonomy" id="35608"/>
    <lineage>
        <taxon>Eukaryota</taxon>
        <taxon>Viridiplantae</taxon>
        <taxon>Streptophyta</taxon>
        <taxon>Embryophyta</taxon>
        <taxon>Tracheophyta</taxon>
        <taxon>Spermatophyta</taxon>
        <taxon>Magnoliopsida</taxon>
        <taxon>eudicotyledons</taxon>
        <taxon>Gunneridae</taxon>
        <taxon>Pentapetalae</taxon>
        <taxon>asterids</taxon>
        <taxon>campanulids</taxon>
        <taxon>Asterales</taxon>
        <taxon>Asteraceae</taxon>
        <taxon>Asteroideae</taxon>
        <taxon>Anthemideae</taxon>
        <taxon>Artemisiinae</taxon>
        <taxon>Artemisia</taxon>
    </lineage>
</organism>
<keyword evidence="2" id="KW-1185">Reference proteome</keyword>
<gene>
    <name evidence="1" type="ORF">CTI12_AA452120</name>
</gene>
<reference evidence="1 2" key="1">
    <citation type="journal article" date="2018" name="Mol. Plant">
        <title>The genome of Artemisia annua provides insight into the evolution of Asteraceae family and artemisinin biosynthesis.</title>
        <authorList>
            <person name="Shen Q."/>
            <person name="Zhang L."/>
            <person name="Liao Z."/>
            <person name="Wang S."/>
            <person name="Yan T."/>
            <person name="Shi P."/>
            <person name="Liu M."/>
            <person name="Fu X."/>
            <person name="Pan Q."/>
            <person name="Wang Y."/>
            <person name="Lv Z."/>
            <person name="Lu X."/>
            <person name="Zhang F."/>
            <person name="Jiang W."/>
            <person name="Ma Y."/>
            <person name="Chen M."/>
            <person name="Hao X."/>
            <person name="Li L."/>
            <person name="Tang Y."/>
            <person name="Lv G."/>
            <person name="Zhou Y."/>
            <person name="Sun X."/>
            <person name="Brodelius P.E."/>
            <person name="Rose J.K.C."/>
            <person name="Tang K."/>
        </authorList>
    </citation>
    <scope>NUCLEOTIDE SEQUENCE [LARGE SCALE GENOMIC DNA]</scope>
    <source>
        <strain evidence="2">cv. Huhao1</strain>
        <tissue evidence="1">Leaf</tissue>
    </source>
</reference>
<sequence>MKSKVELHDWEECWCVTGKVPGEKIKKELMKSKTESKRVLQLLCPRSHSLETVKCLAWNFEGKRVLQLLCPRSHSLETVKCLAWNFEALIITYNTSPGVICVLLLMVVELPNHSSLAGPIPKSGMCETNFHLSVQPFQPIVSPSAGAIAGWMETNNPSMPHGAIAAGPPGIVQPPVASAFIKHPRTPPGGLGSEYQMTDSEHSMKRNPQLPLPSLPGSGAASSVFFLFSIGAK</sequence>
<evidence type="ECO:0000313" key="1">
    <source>
        <dbReference type="EMBL" id="PWA52962.1"/>
    </source>
</evidence>
<dbReference type="OrthoDB" id="10575462at2759"/>
<accession>A0A2U1LVD5</accession>
<dbReference type="AlphaFoldDB" id="A0A2U1LVD5"/>